<keyword evidence="1" id="KW-0547">Nucleotide-binding</keyword>
<dbReference type="Proteomes" id="UP001501509">
    <property type="component" value="Unassembled WGS sequence"/>
</dbReference>
<sequence>MGARPDSGCLVGGFRDVPVKGGYDPDDRPLLNFYIPLLSHAVAYDRAVGYFNGRELALAAKGVSRFIAGGGRLRLICGANLSKADVQAVLSGKPLDEALAERLLADPFGEGVEIVERRYLEVMSYLAREGRLLIRVGVPLEADGRPLTYEESRRYFHTKYGVLTDALGNRVAFSGSNNDTEPGWFSNHESFSAFPSWLDQVWEFNGRPIVQRFADHWEGRPAEGWAILNLPEAVEARLISYTSASYIPPRLDPAEEAEQQEVEEESLNAARAELAVLASAPKANGGTGVGLLTAPVEPLPHQLRIAHRAVTSFPHGFLLADEVGLGKTIEAGLILRELMLSEKASSALLLVPASVARQWQEELQEKLALSVARYDSGVFYAPDGRELDPGGRNPWSAFPIVLASSHLARRKSRRNELLDAGPWDIVLVDEAHHARRRGGKSTGTPNTLLALLQEMRRRGLWKALYLASATPMQMHPHEAWDLISLFGLPGLWGHSAANFERYYQRLREDGRDRDWSLLQRMLADHLTSPGTVRDGVLAAQIRTRLGHAGSVFVEKLHEHGVTEAARFELTGEQIEMADTWLRRHTPMRDQVFRTTRQTLRDYQNKGILPADVTIPVRDLQDRFVGMTDEEERLYQRIEDYIRSHYNSYTGHSKKALGLVMTAYRRRLTSSFYAVRVSLQRRLTVLERKGRLAELMDDDDSAAAEALFDLDDLDSSTVKLAQEISELREFLDRLNLLSHDSKRDRLEQDISDSLKHHETLVIFTQYTDTMDYLREQLVQVYGRVACYSGRGGELYDSDTNTWTAIAKSELKELFRAGERVKILLGTDAMSEGLNLQTSGRLINYDLPWNFMRVEQRIGRIDRIGGRSVVEISNYFYKGTVEEQIYRGIARDFDWFTQIVGDAQPVLADVEQAVTEAAMAQPGAARNEVIASQIASIERRIQTASSDPVALSTIADTSIEPPPDLQPAMDLAALQEILTSNSLTGPRLRSIENRPGIWQFDLATPMHCLSFTRSPSTTATSQLVTFNRNLYDSASDDVRLLTYATPELAALLEGALASVPEPS</sequence>
<feature type="domain" description="Helicase ATP-binding" evidence="5">
    <location>
        <begin position="308"/>
        <end position="489"/>
    </location>
</feature>
<dbReference type="Gene3D" id="3.40.50.10810">
    <property type="entry name" value="Tandem AAA-ATPase domain"/>
    <property type="match status" value="1"/>
</dbReference>
<evidence type="ECO:0000313" key="8">
    <source>
        <dbReference type="Proteomes" id="UP001501509"/>
    </source>
</evidence>
<dbReference type="InterPro" id="IPR027417">
    <property type="entry name" value="P-loop_NTPase"/>
</dbReference>
<dbReference type="SUPFAM" id="SSF52540">
    <property type="entry name" value="P-loop containing nucleoside triphosphate hydrolases"/>
    <property type="match status" value="2"/>
</dbReference>
<keyword evidence="3" id="KW-0347">Helicase</keyword>
<keyword evidence="8" id="KW-1185">Reference proteome</keyword>
<dbReference type="CDD" id="cd18011">
    <property type="entry name" value="DEXDc_RapA"/>
    <property type="match status" value="1"/>
</dbReference>
<keyword evidence="4" id="KW-0067">ATP-binding</keyword>
<evidence type="ECO:0000256" key="4">
    <source>
        <dbReference type="ARBA" id="ARBA00022840"/>
    </source>
</evidence>
<keyword evidence="2" id="KW-0378">Hydrolase</keyword>
<evidence type="ECO:0000259" key="5">
    <source>
        <dbReference type="PROSITE" id="PS51192"/>
    </source>
</evidence>
<dbReference type="SMART" id="SM00487">
    <property type="entry name" value="DEXDc"/>
    <property type="match status" value="1"/>
</dbReference>
<evidence type="ECO:0000313" key="7">
    <source>
        <dbReference type="EMBL" id="GAA2619263.1"/>
    </source>
</evidence>
<evidence type="ECO:0000256" key="1">
    <source>
        <dbReference type="ARBA" id="ARBA00022741"/>
    </source>
</evidence>
<dbReference type="EMBL" id="BAAATD010000009">
    <property type="protein sequence ID" value="GAA2619263.1"/>
    <property type="molecule type" value="Genomic_DNA"/>
</dbReference>
<dbReference type="PANTHER" id="PTHR45766">
    <property type="entry name" value="DNA ANNEALING HELICASE AND ENDONUCLEASE ZRANB3 FAMILY MEMBER"/>
    <property type="match status" value="1"/>
</dbReference>
<dbReference type="PROSITE" id="PS51194">
    <property type="entry name" value="HELICASE_CTER"/>
    <property type="match status" value="1"/>
</dbReference>
<feature type="domain" description="Helicase C-terminal" evidence="6">
    <location>
        <begin position="744"/>
        <end position="909"/>
    </location>
</feature>
<dbReference type="InterPro" id="IPR000330">
    <property type="entry name" value="SNF2_N"/>
</dbReference>
<gene>
    <name evidence="7" type="ORF">GCM10010411_63740</name>
</gene>
<evidence type="ECO:0000256" key="2">
    <source>
        <dbReference type="ARBA" id="ARBA00022801"/>
    </source>
</evidence>
<evidence type="ECO:0000256" key="3">
    <source>
        <dbReference type="ARBA" id="ARBA00022806"/>
    </source>
</evidence>
<name>A0ABP6CJH3_9ACTN</name>
<dbReference type="InterPro" id="IPR014001">
    <property type="entry name" value="Helicase_ATP-bd"/>
</dbReference>
<accession>A0ABP6CJH3</accession>
<evidence type="ECO:0000259" key="6">
    <source>
        <dbReference type="PROSITE" id="PS51194"/>
    </source>
</evidence>
<dbReference type="Gene3D" id="3.40.50.300">
    <property type="entry name" value="P-loop containing nucleotide triphosphate hydrolases"/>
    <property type="match status" value="1"/>
</dbReference>
<dbReference type="InterPro" id="IPR049730">
    <property type="entry name" value="SNF2/RAD54-like_C"/>
</dbReference>
<reference evidence="8" key="1">
    <citation type="journal article" date="2019" name="Int. J. Syst. Evol. Microbiol.">
        <title>The Global Catalogue of Microorganisms (GCM) 10K type strain sequencing project: providing services to taxonomists for standard genome sequencing and annotation.</title>
        <authorList>
            <consortium name="The Broad Institute Genomics Platform"/>
            <consortium name="The Broad Institute Genome Sequencing Center for Infectious Disease"/>
            <person name="Wu L."/>
            <person name="Ma J."/>
        </authorList>
    </citation>
    <scope>NUCLEOTIDE SEQUENCE [LARGE SCALE GENOMIC DNA]</scope>
    <source>
        <strain evidence="8">JCM 6833</strain>
    </source>
</reference>
<dbReference type="SMART" id="SM00490">
    <property type="entry name" value="HELICc"/>
    <property type="match status" value="1"/>
</dbReference>
<dbReference type="CDD" id="cd09179">
    <property type="entry name" value="PLDc_N_DEXD_a"/>
    <property type="match status" value="1"/>
</dbReference>
<dbReference type="PANTHER" id="PTHR45766:SF6">
    <property type="entry name" value="SWI_SNF-RELATED MATRIX-ASSOCIATED ACTIN-DEPENDENT REGULATOR OF CHROMATIN SUBFAMILY A-LIKE PROTEIN 1"/>
    <property type="match status" value="1"/>
</dbReference>
<dbReference type="InterPro" id="IPR057342">
    <property type="entry name" value="DEXDc_RapA"/>
</dbReference>
<dbReference type="PROSITE" id="PS51192">
    <property type="entry name" value="HELICASE_ATP_BIND_1"/>
    <property type="match status" value="1"/>
</dbReference>
<dbReference type="CDD" id="cd18793">
    <property type="entry name" value="SF2_C_SNF"/>
    <property type="match status" value="1"/>
</dbReference>
<protein>
    <recommendedName>
        <fullName evidence="9">Helicase</fullName>
    </recommendedName>
</protein>
<proteinExistence type="predicted"/>
<dbReference type="Pfam" id="PF00176">
    <property type="entry name" value="SNF2-rel_dom"/>
    <property type="match status" value="1"/>
</dbReference>
<dbReference type="InterPro" id="IPR001650">
    <property type="entry name" value="Helicase_C-like"/>
</dbReference>
<dbReference type="InterPro" id="IPR038718">
    <property type="entry name" value="SNF2-like_sf"/>
</dbReference>
<comment type="caution">
    <text evidence="7">The sequence shown here is derived from an EMBL/GenBank/DDBJ whole genome shotgun (WGS) entry which is preliminary data.</text>
</comment>
<organism evidence="7 8">
    <name type="scientific">Actinomadura fulvescens</name>
    <dbReference type="NCBI Taxonomy" id="46160"/>
    <lineage>
        <taxon>Bacteria</taxon>
        <taxon>Bacillati</taxon>
        <taxon>Actinomycetota</taxon>
        <taxon>Actinomycetes</taxon>
        <taxon>Streptosporangiales</taxon>
        <taxon>Thermomonosporaceae</taxon>
        <taxon>Actinomadura</taxon>
    </lineage>
</organism>
<evidence type="ECO:0008006" key="9">
    <source>
        <dbReference type="Google" id="ProtNLM"/>
    </source>
</evidence>
<dbReference type="Pfam" id="PF00271">
    <property type="entry name" value="Helicase_C"/>
    <property type="match status" value="1"/>
</dbReference>